<dbReference type="Gene3D" id="1.10.10.10">
    <property type="entry name" value="Winged helix-like DNA-binding domain superfamily/Winged helix DNA-binding domain"/>
    <property type="match status" value="1"/>
</dbReference>
<evidence type="ECO:0000259" key="1">
    <source>
        <dbReference type="PROSITE" id="PS50921"/>
    </source>
</evidence>
<dbReference type="EMBL" id="PGTZ01000009">
    <property type="protein sequence ID" value="PJI90960.1"/>
    <property type="molecule type" value="Genomic_DNA"/>
</dbReference>
<dbReference type="Proteomes" id="UP000231586">
    <property type="component" value="Unassembled WGS sequence"/>
</dbReference>
<gene>
    <name evidence="2" type="ORF">CLV34_2218</name>
</gene>
<evidence type="ECO:0000313" key="3">
    <source>
        <dbReference type="Proteomes" id="UP000231586"/>
    </source>
</evidence>
<evidence type="ECO:0000313" key="2">
    <source>
        <dbReference type="EMBL" id="PJI90960.1"/>
    </source>
</evidence>
<name>A0A2M8WJ50_9MICO</name>
<accession>A0A2M8WJ50</accession>
<sequence>MTPDYLPWTVPLPVGTCRRDPDGTWTWTAGVFALLGLEPGDVVPAEDALLAHVAPHDRPAVRAALHPAPAAADAREAPDGDARIVRVVGFDGVEQVVLFHVEHHGDALVGRFVLLGDAFVESVRRGVNTQLADALSSRSVVDQAKGVLAAVYGYDEDEAFDALRAASQRGQRRLRALAEQVVGAAVPARDGLEQRLDGVLGRSTDA</sequence>
<dbReference type="SUPFAM" id="SSF52172">
    <property type="entry name" value="CheY-like"/>
    <property type="match status" value="1"/>
</dbReference>
<dbReference type="AlphaFoldDB" id="A0A2M8WJ50"/>
<dbReference type="InterPro" id="IPR005561">
    <property type="entry name" value="ANTAR"/>
</dbReference>
<dbReference type="OrthoDB" id="3787288at2"/>
<dbReference type="PROSITE" id="PS50921">
    <property type="entry name" value="ANTAR"/>
    <property type="match status" value="1"/>
</dbReference>
<dbReference type="InterPro" id="IPR036388">
    <property type="entry name" value="WH-like_DNA-bd_sf"/>
</dbReference>
<dbReference type="SMART" id="SM01012">
    <property type="entry name" value="ANTAR"/>
    <property type="match status" value="1"/>
</dbReference>
<dbReference type="RefSeq" id="WP_100350362.1">
    <property type="nucleotide sequence ID" value="NZ_PGTZ01000009.1"/>
</dbReference>
<dbReference type="Pfam" id="PF03861">
    <property type="entry name" value="ANTAR"/>
    <property type="match status" value="1"/>
</dbReference>
<organism evidence="2 3">
    <name type="scientific">Luteimicrobium subarcticum</name>
    <dbReference type="NCBI Taxonomy" id="620910"/>
    <lineage>
        <taxon>Bacteria</taxon>
        <taxon>Bacillati</taxon>
        <taxon>Actinomycetota</taxon>
        <taxon>Actinomycetes</taxon>
        <taxon>Micrococcales</taxon>
        <taxon>Luteimicrobium</taxon>
    </lineage>
</organism>
<protein>
    <submittedName>
        <fullName evidence="2">ANTAR domain-containing protein</fullName>
    </submittedName>
</protein>
<feature type="domain" description="ANTAR" evidence="1">
    <location>
        <begin position="121"/>
        <end position="182"/>
    </location>
</feature>
<reference evidence="2 3" key="1">
    <citation type="submission" date="2017-11" db="EMBL/GenBank/DDBJ databases">
        <title>Genomic Encyclopedia of Archaeal and Bacterial Type Strains, Phase II (KMG-II): From Individual Species to Whole Genera.</title>
        <authorList>
            <person name="Goeker M."/>
        </authorList>
    </citation>
    <scope>NUCLEOTIDE SEQUENCE [LARGE SCALE GENOMIC DNA]</scope>
    <source>
        <strain evidence="2 3">DSM 22413</strain>
    </source>
</reference>
<dbReference type="GO" id="GO:0003723">
    <property type="term" value="F:RNA binding"/>
    <property type="evidence" value="ECO:0007669"/>
    <property type="project" value="InterPro"/>
</dbReference>
<proteinExistence type="predicted"/>
<dbReference type="InterPro" id="IPR011006">
    <property type="entry name" value="CheY-like_superfamily"/>
</dbReference>
<dbReference type="Gene3D" id="3.30.450.20">
    <property type="entry name" value="PAS domain"/>
    <property type="match status" value="1"/>
</dbReference>
<comment type="caution">
    <text evidence="2">The sequence shown here is derived from an EMBL/GenBank/DDBJ whole genome shotgun (WGS) entry which is preliminary data.</text>
</comment>
<keyword evidence="3" id="KW-1185">Reference proteome</keyword>